<dbReference type="Pfam" id="PF12701">
    <property type="entry name" value="LSM14"/>
    <property type="match status" value="1"/>
</dbReference>
<evidence type="ECO:0008006" key="10">
    <source>
        <dbReference type="Google" id="ProtNLM"/>
    </source>
</evidence>
<evidence type="ECO:0000313" key="8">
    <source>
        <dbReference type="EMBL" id="ORY40407.1"/>
    </source>
</evidence>
<dbReference type="Proteomes" id="UP000193642">
    <property type="component" value="Unassembled WGS sequence"/>
</dbReference>
<dbReference type="OrthoDB" id="21539at2759"/>
<dbReference type="PROSITE" id="PS51513">
    <property type="entry name" value="FFD"/>
    <property type="match status" value="1"/>
</dbReference>
<dbReference type="STRING" id="329046.A0A1Y2C0K7"/>
<keyword evidence="9" id="KW-1185">Reference proteome</keyword>
<dbReference type="InterPro" id="IPR025762">
    <property type="entry name" value="DFDF"/>
</dbReference>
<comment type="caution">
    <text evidence="8">The sequence shown here is derived from an EMBL/GenBank/DDBJ whole genome shotgun (WGS) entry which is preliminary data.</text>
</comment>
<evidence type="ECO:0000259" key="4">
    <source>
        <dbReference type="PROSITE" id="PS51512"/>
    </source>
</evidence>
<evidence type="ECO:0000259" key="7">
    <source>
        <dbReference type="PROSITE" id="PS52002"/>
    </source>
</evidence>
<dbReference type="GO" id="GO:0034063">
    <property type="term" value="P:stress granule assembly"/>
    <property type="evidence" value="ECO:0007669"/>
    <property type="project" value="TreeGrafter"/>
</dbReference>
<dbReference type="GO" id="GO:0000932">
    <property type="term" value="C:P-body"/>
    <property type="evidence" value="ECO:0007669"/>
    <property type="project" value="TreeGrafter"/>
</dbReference>
<evidence type="ECO:0000259" key="6">
    <source>
        <dbReference type="PROSITE" id="PS51536"/>
    </source>
</evidence>
<dbReference type="CDD" id="cd01736">
    <property type="entry name" value="LSm14_N"/>
    <property type="match status" value="1"/>
</dbReference>
<dbReference type="InterPro" id="IPR019050">
    <property type="entry name" value="FDF_dom"/>
</dbReference>
<dbReference type="PANTHER" id="PTHR13586:SF0">
    <property type="entry name" value="TRAILER HITCH, ISOFORM H"/>
    <property type="match status" value="1"/>
</dbReference>
<feature type="compositionally biased region" description="Low complexity" evidence="3">
    <location>
        <begin position="174"/>
        <end position="184"/>
    </location>
</feature>
<dbReference type="InterPro" id="IPR025609">
    <property type="entry name" value="Lsm14-like_N"/>
</dbReference>
<dbReference type="InterPro" id="IPR047575">
    <property type="entry name" value="Sm"/>
</dbReference>
<dbReference type="Pfam" id="PF09532">
    <property type="entry name" value="FDF"/>
    <property type="match status" value="1"/>
</dbReference>
<dbReference type="SUPFAM" id="SSF50182">
    <property type="entry name" value="Sm-like ribonucleoproteins"/>
    <property type="match status" value="1"/>
</dbReference>
<feature type="domain" description="Sm" evidence="7">
    <location>
        <begin position="1"/>
        <end position="80"/>
    </location>
</feature>
<sequence>MDAFIGATISLISKSDIRYIGVLHSINQLESTVALENVRSLGTEGRKANPSDEILGSSQVFEFIVFRGSDIKDLQVVTAPAAPTVAPAVPSDPAIVSHKKPAPAQVQAPPAASVPAPAPASQSQPPQKTIPAVPAVAKPSEPVKPFSKQPQAAVEDVSNRMGNLRVADQKRNVQQQQQHQQQQQTDPGPSNSNAVQLQTQRGGRNGGRGGSHRNNQSQQPRPAFVVPSSDFDFESANAKFNKSEVVTIRPEASAQDEDADSPDSVSRPALPTTVTDESFYDKKSSFFDNISCEARDRAEGERRVVRGQEERKLNMETFGQTSVEFNRNRRGGRGGGRGRGGRGYYHNQRNGGQGSFAPAPASDSFPVCIQAFLLDFELRRAILSA</sequence>
<dbReference type="AlphaFoldDB" id="A0A1Y2C0K7"/>
<feature type="compositionally biased region" description="Polar residues" evidence="3">
    <location>
        <begin position="185"/>
        <end position="200"/>
    </location>
</feature>
<protein>
    <recommendedName>
        <fullName evidence="10">TFG box profile domain-containing protein</fullName>
    </recommendedName>
</protein>
<evidence type="ECO:0000256" key="3">
    <source>
        <dbReference type="SAM" id="MobiDB-lite"/>
    </source>
</evidence>
<feature type="domain" description="TFG box profile" evidence="6">
    <location>
        <begin position="302"/>
        <end position="322"/>
    </location>
</feature>
<gene>
    <name evidence="8" type="ORF">BCR33DRAFT_852737</name>
</gene>
<dbReference type="SMART" id="SM01271">
    <property type="entry name" value="LSM14"/>
    <property type="match status" value="1"/>
</dbReference>
<dbReference type="PROSITE" id="PS51536">
    <property type="entry name" value="TFG"/>
    <property type="match status" value="1"/>
</dbReference>
<feature type="short sequence motif" description="FFD box" evidence="1">
    <location>
        <begin position="278"/>
        <end position="294"/>
    </location>
</feature>
<feature type="region of interest" description="Disordered" evidence="3">
    <location>
        <begin position="169"/>
        <end position="228"/>
    </location>
</feature>
<organism evidence="8 9">
    <name type="scientific">Rhizoclosmatium globosum</name>
    <dbReference type="NCBI Taxonomy" id="329046"/>
    <lineage>
        <taxon>Eukaryota</taxon>
        <taxon>Fungi</taxon>
        <taxon>Fungi incertae sedis</taxon>
        <taxon>Chytridiomycota</taxon>
        <taxon>Chytridiomycota incertae sedis</taxon>
        <taxon>Chytridiomycetes</taxon>
        <taxon>Chytridiales</taxon>
        <taxon>Chytriomycetaceae</taxon>
        <taxon>Rhizoclosmatium</taxon>
    </lineage>
</organism>
<dbReference type="PROSITE" id="PS51512">
    <property type="entry name" value="DFDF"/>
    <property type="match status" value="1"/>
</dbReference>
<feature type="region of interest" description="Disordered" evidence="3">
    <location>
        <begin position="252"/>
        <end position="273"/>
    </location>
</feature>
<dbReference type="SMART" id="SM01199">
    <property type="entry name" value="FDF"/>
    <property type="match status" value="1"/>
</dbReference>
<feature type="region of interest" description="Disordered" evidence="3">
    <location>
        <begin position="137"/>
        <end position="156"/>
    </location>
</feature>
<feature type="domain" description="DFDF" evidence="4">
    <location>
        <begin position="219"/>
        <end position="255"/>
    </location>
</feature>
<evidence type="ECO:0000313" key="9">
    <source>
        <dbReference type="Proteomes" id="UP000193642"/>
    </source>
</evidence>
<dbReference type="EMBL" id="MCGO01000035">
    <property type="protein sequence ID" value="ORY40407.1"/>
    <property type="molecule type" value="Genomic_DNA"/>
</dbReference>
<feature type="domain" description="FFD box profile" evidence="5">
    <location>
        <begin position="278"/>
        <end position="294"/>
    </location>
</feature>
<evidence type="ECO:0000259" key="5">
    <source>
        <dbReference type="PROSITE" id="PS51513"/>
    </source>
</evidence>
<feature type="compositionally biased region" description="Low complexity" evidence="3">
    <location>
        <begin position="102"/>
        <end position="127"/>
    </location>
</feature>
<dbReference type="GO" id="GO:0003729">
    <property type="term" value="F:mRNA binding"/>
    <property type="evidence" value="ECO:0007669"/>
    <property type="project" value="TreeGrafter"/>
</dbReference>
<reference evidence="8 9" key="1">
    <citation type="submission" date="2016-07" db="EMBL/GenBank/DDBJ databases">
        <title>Pervasive Adenine N6-methylation of Active Genes in Fungi.</title>
        <authorList>
            <consortium name="DOE Joint Genome Institute"/>
            <person name="Mondo S.J."/>
            <person name="Dannebaum R.O."/>
            <person name="Kuo R.C."/>
            <person name="Labutti K."/>
            <person name="Haridas S."/>
            <person name="Kuo A."/>
            <person name="Salamov A."/>
            <person name="Ahrendt S.R."/>
            <person name="Lipzen A."/>
            <person name="Sullivan W."/>
            <person name="Andreopoulos W.B."/>
            <person name="Clum A."/>
            <person name="Lindquist E."/>
            <person name="Daum C."/>
            <person name="Ramamoorthy G.K."/>
            <person name="Gryganskyi A."/>
            <person name="Culley D."/>
            <person name="Magnuson J.K."/>
            <person name="James T.Y."/>
            <person name="O'Malley M.A."/>
            <person name="Stajich J.E."/>
            <person name="Spatafora J.W."/>
            <person name="Visel A."/>
            <person name="Grigoriev I.V."/>
        </authorList>
    </citation>
    <scope>NUCLEOTIDE SEQUENCE [LARGE SCALE GENOMIC DNA]</scope>
    <source>
        <strain evidence="8 9">JEL800</strain>
    </source>
</reference>
<dbReference type="InterPro" id="IPR025761">
    <property type="entry name" value="FFD_box"/>
</dbReference>
<dbReference type="Gene3D" id="2.30.30.100">
    <property type="match status" value="1"/>
</dbReference>
<name>A0A1Y2C0K7_9FUNG</name>
<dbReference type="InterPro" id="IPR025768">
    <property type="entry name" value="TFG_box"/>
</dbReference>
<feature type="region of interest" description="Disordered" evidence="3">
    <location>
        <begin position="92"/>
        <end position="130"/>
    </location>
</feature>
<dbReference type="InterPro" id="IPR010920">
    <property type="entry name" value="LSM_dom_sf"/>
</dbReference>
<dbReference type="GO" id="GO:0033962">
    <property type="term" value="P:P-body assembly"/>
    <property type="evidence" value="ECO:0007669"/>
    <property type="project" value="TreeGrafter"/>
</dbReference>
<evidence type="ECO:0000256" key="1">
    <source>
        <dbReference type="PROSITE-ProRule" id="PRU00846"/>
    </source>
</evidence>
<dbReference type="PROSITE" id="PS52002">
    <property type="entry name" value="SM"/>
    <property type="match status" value="1"/>
</dbReference>
<accession>A0A1Y2C0K7</accession>
<feature type="region of interest" description="Disordered" evidence="3">
    <location>
        <begin position="325"/>
        <end position="354"/>
    </location>
</feature>
<feature type="short sequence motif" description="TFG box" evidence="2">
    <location>
        <begin position="302"/>
        <end position="322"/>
    </location>
</feature>
<proteinExistence type="predicted"/>
<evidence type="ECO:0000256" key="2">
    <source>
        <dbReference type="PROSITE-ProRule" id="PRU00869"/>
    </source>
</evidence>
<feature type="compositionally biased region" description="Gly residues" evidence="3">
    <location>
        <begin position="333"/>
        <end position="343"/>
    </location>
</feature>
<dbReference type="PANTHER" id="PTHR13586">
    <property type="entry name" value="SCD6 PROTEIN-RELATED"/>
    <property type="match status" value="1"/>
</dbReference>